<dbReference type="PIRSF" id="PIRSF003095">
    <property type="entry name" value="Trigger_factor"/>
    <property type="match status" value="1"/>
</dbReference>
<feature type="domain" description="Trigger factor C-terminal" evidence="13">
    <location>
        <begin position="263"/>
        <end position="418"/>
    </location>
</feature>
<feature type="domain" description="Trigger factor ribosome-binding bacterial" evidence="12">
    <location>
        <begin position="1"/>
        <end position="144"/>
    </location>
</feature>
<evidence type="ECO:0000256" key="7">
    <source>
        <dbReference type="ARBA" id="ARBA00023186"/>
    </source>
</evidence>
<dbReference type="KEGG" id="doa:AXF15_11690"/>
<dbReference type="GO" id="GO:0044183">
    <property type="term" value="F:protein folding chaperone"/>
    <property type="evidence" value="ECO:0007669"/>
    <property type="project" value="TreeGrafter"/>
</dbReference>
<dbReference type="PANTHER" id="PTHR30560">
    <property type="entry name" value="TRIGGER FACTOR CHAPERONE AND PEPTIDYL-PROLYL CIS/TRANS ISOMERASE"/>
    <property type="match status" value="1"/>
</dbReference>
<dbReference type="InterPro" id="IPR027304">
    <property type="entry name" value="Trigger_fact/SurA_dom_sf"/>
</dbReference>
<dbReference type="RefSeq" id="WP_066607732.1">
    <property type="nucleotide sequence ID" value="NZ_CP014230.1"/>
</dbReference>
<dbReference type="Gene3D" id="1.10.3120.10">
    <property type="entry name" value="Trigger factor, C-terminal domain"/>
    <property type="match status" value="1"/>
</dbReference>
<dbReference type="PANTHER" id="PTHR30560:SF3">
    <property type="entry name" value="TRIGGER FACTOR-LIKE PROTEIN TIG, CHLOROPLASTIC"/>
    <property type="match status" value="1"/>
</dbReference>
<evidence type="ECO:0000256" key="9">
    <source>
        <dbReference type="ARBA" id="ARBA00029986"/>
    </source>
</evidence>
<dbReference type="Pfam" id="PF05697">
    <property type="entry name" value="Trigger_N"/>
    <property type="match status" value="1"/>
</dbReference>
<dbReference type="Pfam" id="PF00254">
    <property type="entry name" value="FKBP_C"/>
    <property type="match status" value="1"/>
</dbReference>
<evidence type="ECO:0000256" key="3">
    <source>
        <dbReference type="ARBA" id="ARBA00013194"/>
    </source>
</evidence>
<sequence>MEYKVEELSPSRRAIKVDVPAEEVNASLSATVALYRRGADIKGFRKGKVPSSVVEARFRKQIYGEATSDLINYHINEIMGELGLSPLSRIDVDAREMERDEDFSYSFSFEIAPKFDLPEYKGLSVEEEEVTVDPEQVQGVIDRIRRSMAKTVIVKEERPVAGGDIAVIDFQAFQDGKPMDGIMANKFELPLGEGNSLAEFEDIVIGMTPGQTTARELTFPKDFINDKLAGQTVDMRVTLHAIKVRELPEVNDEFAELAGNYSSVREMEEAIEKSYLATRKQLVKGDAQKKLLDQIKAAVDFELPGSVLEEQIDSQIMELRDKLERQGKSLDSLGLSRDELRAQERPVAEEVVKSSLVLLAIANAEGLTVEPQEVDLVLQKMAASTGQDFHSIKDYYEQHNLMIPLKDRVLADKAMDIIYSSAQVSTVPSRAGESA</sequence>
<dbReference type="GO" id="GO:0043335">
    <property type="term" value="P:protein unfolding"/>
    <property type="evidence" value="ECO:0007669"/>
    <property type="project" value="TreeGrafter"/>
</dbReference>
<evidence type="ECO:0000313" key="14">
    <source>
        <dbReference type="EMBL" id="AMD93697.1"/>
    </source>
</evidence>
<evidence type="ECO:0000259" key="11">
    <source>
        <dbReference type="Pfam" id="PF00254"/>
    </source>
</evidence>
<evidence type="ECO:0000259" key="12">
    <source>
        <dbReference type="Pfam" id="PF05697"/>
    </source>
</evidence>
<dbReference type="InterPro" id="IPR008880">
    <property type="entry name" value="Trigger_fac_C"/>
</dbReference>
<dbReference type="GO" id="GO:0005737">
    <property type="term" value="C:cytoplasm"/>
    <property type="evidence" value="ECO:0007669"/>
    <property type="project" value="UniProtKB-SubCell"/>
</dbReference>
<evidence type="ECO:0000259" key="13">
    <source>
        <dbReference type="Pfam" id="PF05698"/>
    </source>
</evidence>
<dbReference type="OrthoDB" id="9767721at2"/>
<keyword evidence="7 10" id="KW-0143">Chaperone</keyword>
<comment type="similarity">
    <text evidence="2 10">Belongs to the FKBP-type PPIase family. Tig subfamily.</text>
</comment>
<evidence type="ECO:0000256" key="6">
    <source>
        <dbReference type="ARBA" id="ARBA00023110"/>
    </source>
</evidence>
<keyword evidence="5 10" id="KW-0963">Cytoplasm</keyword>
<dbReference type="InterPro" id="IPR037041">
    <property type="entry name" value="Trigger_fac_C_sf"/>
</dbReference>
<dbReference type="NCBIfam" id="TIGR00115">
    <property type="entry name" value="tig"/>
    <property type="match status" value="1"/>
</dbReference>
<dbReference type="InterPro" id="IPR036611">
    <property type="entry name" value="Trigger_fac_ribosome-bd_sf"/>
</dbReference>
<keyword evidence="15" id="KW-1185">Reference proteome</keyword>
<dbReference type="Pfam" id="PF05698">
    <property type="entry name" value="Trigger_C"/>
    <property type="match status" value="1"/>
</dbReference>
<dbReference type="Gene3D" id="3.10.50.40">
    <property type="match status" value="1"/>
</dbReference>
<dbReference type="EC" id="5.2.1.8" evidence="3 10"/>
<dbReference type="HAMAP" id="MF_00303">
    <property type="entry name" value="Trigger_factor_Tig"/>
    <property type="match status" value="1"/>
</dbReference>
<comment type="subcellular location">
    <subcellularLocation>
        <location evidence="10">Cytoplasm</location>
    </subcellularLocation>
    <text evidence="10">About half TF is bound to the ribosome near the polypeptide exit tunnel while the other half is free in the cytoplasm.</text>
</comment>
<evidence type="ECO:0000256" key="10">
    <source>
        <dbReference type="HAMAP-Rule" id="MF_00303"/>
    </source>
</evidence>
<keyword evidence="8 10" id="KW-0413">Isomerase</keyword>
<evidence type="ECO:0000256" key="4">
    <source>
        <dbReference type="ARBA" id="ARBA00016902"/>
    </source>
</evidence>
<dbReference type="SUPFAM" id="SSF109998">
    <property type="entry name" value="Triger factor/SurA peptide-binding domain-like"/>
    <property type="match status" value="1"/>
</dbReference>
<dbReference type="GO" id="GO:0043022">
    <property type="term" value="F:ribosome binding"/>
    <property type="evidence" value="ECO:0007669"/>
    <property type="project" value="TreeGrafter"/>
</dbReference>
<dbReference type="InterPro" id="IPR005215">
    <property type="entry name" value="Trig_fac"/>
</dbReference>
<accession>A0A0X8JRU2</accession>
<dbReference type="InterPro" id="IPR008881">
    <property type="entry name" value="Trigger_fac_ribosome-bd_bac"/>
</dbReference>
<name>A0A0X8JRU2_9BACT</name>
<dbReference type="GO" id="GO:0015031">
    <property type="term" value="P:protein transport"/>
    <property type="evidence" value="ECO:0007669"/>
    <property type="project" value="UniProtKB-UniRule"/>
</dbReference>
<dbReference type="SUPFAM" id="SSF54534">
    <property type="entry name" value="FKBP-like"/>
    <property type="match status" value="1"/>
</dbReference>
<dbReference type="Gene3D" id="3.30.70.1050">
    <property type="entry name" value="Trigger factor ribosome-binding domain"/>
    <property type="match status" value="1"/>
</dbReference>
<dbReference type="GO" id="GO:0051301">
    <property type="term" value="P:cell division"/>
    <property type="evidence" value="ECO:0007669"/>
    <property type="project" value="UniProtKB-KW"/>
</dbReference>
<dbReference type="STRING" id="888061.AXF15_11690"/>
<keyword evidence="6 10" id="KW-0697">Rotamase</keyword>
<feature type="domain" description="PPIase FKBP-type" evidence="11">
    <location>
        <begin position="160"/>
        <end position="234"/>
    </location>
</feature>
<dbReference type="Proteomes" id="UP000063964">
    <property type="component" value="Chromosome"/>
</dbReference>
<evidence type="ECO:0000256" key="8">
    <source>
        <dbReference type="ARBA" id="ARBA00023235"/>
    </source>
</evidence>
<evidence type="ECO:0000256" key="2">
    <source>
        <dbReference type="ARBA" id="ARBA00005464"/>
    </source>
</evidence>
<gene>
    <name evidence="10 14" type="primary">tig</name>
    <name evidence="14" type="ORF">AXF15_11690</name>
</gene>
<dbReference type="SUPFAM" id="SSF102735">
    <property type="entry name" value="Trigger factor ribosome-binding domain"/>
    <property type="match status" value="1"/>
</dbReference>
<evidence type="ECO:0000256" key="5">
    <source>
        <dbReference type="ARBA" id="ARBA00022490"/>
    </source>
</evidence>
<reference evidence="15" key="1">
    <citation type="submission" date="2016-02" db="EMBL/GenBank/DDBJ databases">
        <authorList>
            <person name="Holder M.E."/>
            <person name="Ajami N.J."/>
            <person name="Petrosino J.F."/>
        </authorList>
    </citation>
    <scope>NUCLEOTIDE SEQUENCE [LARGE SCALE GENOMIC DNA]</scope>
    <source>
        <strain evidence="15">DSM 12838</strain>
    </source>
</reference>
<dbReference type="EMBL" id="CP014230">
    <property type="protein sequence ID" value="AMD93697.1"/>
    <property type="molecule type" value="Genomic_DNA"/>
</dbReference>
<dbReference type="InterPro" id="IPR046357">
    <property type="entry name" value="PPIase_dom_sf"/>
</dbReference>
<evidence type="ECO:0000256" key="1">
    <source>
        <dbReference type="ARBA" id="ARBA00000971"/>
    </source>
</evidence>
<keyword evidence="10" id="KW-0131">Cell cycle</keyword>
<dbReference type="InterPro" id="IPR001179">
    <property type="entry name" value="PPIase_FKBP_dom"/>
</dbReference>
<dbReference type="GO" id="GO:0003755">
    <property type="term" value="F:peptidyl-prolyl cis-trans isomerase activity"/>
    <property type="evidence" value="ECO:0007669"/>
    <property type="project" value="UniProtKB-UniRule"/>
</dbReference>
<comment type="catalytic activity">
    <reaction evidence="1 10">
        <text>[protein]-peptidylproline (omega=180) = [protein]-peptidylproline (omega=0)</text>
        <dbReference type="Rhea" id="RHEA:16237"/>
        <dbReference type="Rhea" id="RHEA-COMP:10747"/>
        <dbReference type="Rhea" id="RHEA-COMP:10748"/>
        <dbReference type="ChEBI" id="CHEBI:83833"/>
        <dbReference type="ChEBI" id="CHEBI:83834"/>
        <dbReference type="EC" id="5.2.1.8"/>
    </reaction>
</comment>
<organism evidence="14 15">
    <name type="scientific">Desulfomicrobium orale DSM 12838</name>
    <dbReference type="NCBI Taxonomy" id="888061"/>
    <lineage>
        <taxon>Bacteria</taxon>
        <taxon>Pseudomonadati</taxon>
        <taxon>Thermodesulfobacteriota</taxon>
        <taxon>Desulfovibrionia</taxon>
        <taxon>Desulfovibrionales</taxon>
        <taxon>Desulfomicrobiaceae</taxon>
        <taxon>Desulfomicrobium</taxon>
    </lineage>
</organism>
<dbReference type="AlphaFoldDB" id="A0A0X8JRU2"/>
<dbReference type="GO" id="GO:0051083">
    <property type="term" value="P:'de novo' cotranslational protein folding"/>
    <property type="evidence" value="ECO:0007669"/>
    <property type="project" value="TreeGrafter"/>
</dbReference>
<evidence type="ECO:0000313" key="15">
    <source>
        <dbReference type="Proteomes" id="UP000063964"/>
    </source>
</evidence>
<keyword evidence="10" id="KW-0132">Cell division</keyword>
<comment type="function">
    <text evidence="10">Involved in protein export. Acts as a chaperone by maintaining the newly synthesized protein in an open conformation. Functions as a peptidyl-prolyl cis-trans isomerase.</text>
</comment>
<protein>
    <recommendedName>
        <fullName evidence="4 10">Trigger factor</fullName>
        <shortName evidence="10">TF</shortName>
        <ecNumber evidence="3 10">5.2.1.8</ecNumber>
    </recommendedName>
    <alternativeName>
        <fullName evidence="9 10">PPIase</fullName>
    </alternativeName>
</protein>
<comment type="domain">
    <text evidence="10">Consists of 3 domains; the N-terminus binds the ribosome, the middle domain has PPIase activity, while the C-terminus has intrinsic chaperone activity on its own.</text>
</comment>
<proteinExistence type="inferred from homology"/>